<accession>A0A0J9S2A3</accession>
<dbReference type="EMBL" id="KQ234588">
    <property type="protein sequence ID" value="KMZ76891.1"/>
    <property type="molecule type" value="Genomic_DNA"/>
</dbReference>
<evidence type="ECO:0000256" key="1">
    <source>
        <dbReference type="SAM" id="MobiDB-lite"/>
    </source>
</evidence>
<sequence>MQEREADATRVSHNGGTFEGREPNSEDSDGRMMPDDAPKFSGNPKTVENVGGMIRNGLGWNNNNMRNFNGEDNRLYDYASEPFNPYPGEEHYIGYHPA</sequence>
<feature type="compositionally biased region" description="Basic and acidic residues" evidence="1">
    <location>
        <begin position="19"/>
        <end position="38"/>
    </location>
</feature>
<name>A0A0J9S2A3_PLAVI</name>
<dbReference type="Proteomes" id="UP000053562">
    <property type="component" value="Unassembled WGS sequence"/>
</dbReference>
<proteinExistence type="predicted"/>
<protein>
    <submittedName>
        <fullName evidence="2">Uncharacterized protein</fullName>
    </submittedName>
</protein>
<gene>
    <name evidence="2" type="ORF">PVIIG_05932</name>
</gene>
<feature type="compositionally biased region" description="Basic and acidic residues" evidence="1">
    <location>
        <begin position="1"/>
        <end position="10"/>
    </location>
</feature>
<feature type="region of interest" description="Disordered" evidence="1">
    <location>
        <begin position="1"/>
        <end position="46"/>
    </location>
</feature>
<dbReference type="AlphaFoldDB" id="A0A0J9S2A3"/>
<reference evidence="2 3" key="1">
    <citation type="submission" date="2011-08" db="EMBL/GenBank/DDBJ databases">
        <title>The Genome Sequence of Plasmodium vivax India VII.</title>
        <authorList>
            <consortium name="The Broad Institute Genome Sequencing Platform"/>
            <consortium name="The Broad Institute Genome Sequencing Center for Infectious Disease"/>
            <person name="Neafsey D."/>
            <person name="Carlton J."/>
            <person name="Barnwell J."/>
            <person name="Collins W."/>
            <person name="Escalante A."/>
            <person name="Mullikin J."/>
            <person name="Saul A."/>
            <person name="Guigo R."/>
            <person name="Camara F."/>
            <person name="Young S.K."/>
            <person name="Zeng Q."/>
            <person name="Gargeya S."/>
            <person name="Fitzgerald M."/>
            <person name="Haas B."/>
            <person name="Abouelleil A."/>
            <person name="Alvarado L."/>
            <person name="Arachchi H.M."/>
            <person name="Berlin A."/>
            <person name="Brown A."/>
            <person name="Chapman S.B."/>
            <person name="Chen Z."/>
            <person name="Dunbar C."/>
            <person name="Freedman E."/>
            <person name="Gearin G."/>
            <person name="Gellesch M."/>
            <person name="Goldberg J."/>
            <person name="Griggs A."/>
            <person name="Gujja S."/>
            <person name="Heiman D."/>
            <person name="Howarth C."/>
            <person name="Larson L."/>
            <person name="Lui A."/>
            <person name="MacDonald P.J.P."/>
            <person name="Montmayeur A."/>
            <person name="Murphy C."/>
            <person name="Neiman D."/>
            <person name="Pearson M."/>
            <person name="Priest M."/>
            <person name="Roberts A."/>
            <person name="Saif S."/>
            <person name="Shea T."/>
            <person name="Shenoy N."/>
            <person name="Sisk P."/>
            <person name="Stolte C."/>
            <person name="Sykes S."/>
            <person name="Wortman J."/>
            <person name="Nusbaum C."/>
            <person name="Birren B."/>
        </authorList>
    </citation>
    <scope>NUCLEOTIDE SEQUENCE [LARGE SCALE GENOMIC DNA]</scope>
    <source>
        <strain evidence="2 3">India VII</strain>
    </source>
</reference>
<organism evidence="2 3">
    <name type="scientific">Plasmodium vivax India VII</name>
    <dbReference type="NCBI Taxonomy" id="1077284"/>
    <lineage>
        <taxon>Eukaryota</taxon>
        <taxon>Sar</taxon>
        <taxon>Alveolata</taxon>
        <taxon>Apicomplexa</taxon>
        <taxon>Aconoidasida</taxon>
        <taxon>Haemosporida</taxon>
        <taxon>Plasmodiidae</taxon>
        <taxon>Plasmodium</taxon>
        <taxon>Plasmodium (Plasmodium)</taxon>
    </lineage>
</organism>
<evidence type="ECO:0000313" key="3">
    <source>
        <dbReference type="Proteomes" id="UP000053562"/>
    </source>
</evidence>
<evidence type="ECO:0000313" key="2">
    <source>
        <dbReference type="EMBL" id="KMZ76891.1"/>
    </source>
</evidence>